<reference evidence="3" key="1">
    <citation type="submission" date="2017-09" db="EMBL/GenBank/DDBJ databases">
        <title>Depth-based differentiation of microbial function through sediment-hosted aquifers and enrichment of novel symbionts in the deep terrestrial subsurface.</title>
        <authorList>
            <person name="Probst A.J."/>
            <person name="Ladd B."/>
            <person name="Jarett J.K."/>
            <person name="Geller-Mcgrath D.E."/>
            <person name="Sieber C.M.K."/>
            <person name="Emerson J.B."/>
            <person name="Anantharaman K."/>
            <person name="Thomas B.C."/>
            <person name="Malmstrom R."/>
            <person name="Stieglmeier M."/>
            <person name="Klingl A."/>
            <person name="Woyke T."/>
            <person name="Ryan C.M."/>
            <person name="Banfield J.F."/>
        </authorList>
    </citation>
    <scope>NUCLEOTIDE SEQUENCE [LARGE SCALE GENOMIC DNA]</scope>
</reference>
<keyword evidence="1" id="KW-1133">Transmembrane helix</keyword>
<gene>
    <name evidence="2" type="ORF">CO173_00795</name>
</gene>
<feature type="transmembrane region" description="Helical" evidence="1">
    <location>
        <begin position="75"/>
        <end position="98"/>
    </location>
</feature>
<evidence type="ECO:0000313" key="3">
    <source>
        <dbReference type="Proteomes" id="UP000231263"/>
    </source>
</evidence>
<comment type="caution">
    <text evidence="2">The sequence shown here is derived from an EMBL/GenBank/DDBJ whole genome shotgun (WGS) entry which is preliminary data.</text>
</comment>
<accession>A0A2M7XGB3</accession>
<proteinExistence type="predicted"/>
<protein>
    <submittedName>
        <fullName evidence="2">Uncharacterized protein</fullName>
    </submittedName>
</protein>
<dbReference type="Proteomes" id="UP000231263">
    <property type="component" value="Unassembled WGS sequence"/>
</dbReference>
<evidence type="ECO:0000313" key="2">
    <source>
        <dbReference type="EMBL" id="PJA46913.1"/>
    </source>
</evidence>
<name>A0A2M7XGB3_9BACT</name>
<keyword evidence="1" id="KW-0472">Membrane</keyword>
<sequence length="117" mass="12548">MKNKISNYGIVLVFILALRAVAQVSGAISLIPQPTGVVFILVGVAYFAAIIGTIQRNSCTLNLVISIAVTDMLMALGFTTGSFLVGAVIADLLLIWLVRKDQVDLPSKTDLKQKNDE</sequence>
<keyword evidence="1" id="KW-0812">Transmembrane</keyword>
<dbReference type="EMBL" id="PFWT01000006">
    <property type="protein sequence ID" value="PJA46913.1"/>
    <property type="molecule type" value="Genomic_DNA"/>
</dbReference>
<feature type="transmembrane region" description="Helical" evidence="1">
    <location>
        <begin position="36"/>
        <end position="54"/>
    </location>
</feature>
<organism evidence="2 3">
    <name type="scientific">Candidatus Uhrbacteria bacterium CG_4_9_14_3_um_filter_41_35</name>
    <dbReference type="NCBI Taxonomy" id="1975034"/>
    <lineage>
        <taxon>Bacteria</taxon>
        <taxon>Candidatus Uhriibacteriota</taxon>
    </lineage>
</organism>
<evidence type="ECO:0000256" key="1">
    <source>
        <dbReference type="SAM" id="Phobius"/>
    </source>
</evidence>
<dbReference type="AlphaFoldDB" id="A0A2M7XGB3"/>